<comment type="caution">
    <text evidence="2">The sequence shown here is derived from an EMBL/GenBank/DDBJ whole genome shotgun (WGS) entry which is preliminary data.</text>
</comment>
<evidence type="ECO:0000313" key="3">
    <source>
        <dbReference type="Proteomes" id="UP001314229"/>
    </source>
</evidence>
<protein>
    <submittedName>
        <fullName evidence="2">Uncharacterized protein</fullName>
    </submittedName>
</protein>
<reference evidence="2 3" key="1">
    <citation type="submission" date="2024-01" db="EMBL/GenBank/DDBJ databases">
        <authorList>
            <person name="Alioto T."/>
            <person name="Alioto T."/>
            <person name="Gomez Garrido J."/>
        </authorList>
    </citation>
    <scope>NUCLEOTIDE SEQUENCE [LARGE SCALE GENOMIC DNA]</scope>
</reference>
<evidence type="ECO:0000256" key="1">
    <source>
        <dbReference type="SAM" id="MobiDB-lite"/>
    </source>
</evidence>
<accession>A0AAV1P7N3</accession>
<dbReference type="AlphaFoldDB" id="A0AAV1P7N3"/>
<name>A0AAV1P7N3_SCOSC</name>
<dbReference type="Proteomes" id="UP001314229">
    <property type="component" value="Unassembled WGS sequence"/>
</dbReference>
<gene>
    <name evidence="2" type="ORF">FSCOSCO3_A000596</name>
</gene>
<evidence type="ECO:0000313" key="2">
    <source>
        <dbReference type="EMBL" id="CAK6967370.1"/>
    </source>
</evidence>
<dbReference type="EMBL" id="CAWUFR010000103">
    <property type="protein sequence ID" value="CAK6967370.1"/>
    <property type="molecule type" value="Genomic_DNA"/>
</dbReference>
<keyword evidence="3" id="KW-1185">Reference proteome</keyword>
<organism evidence="2 3">
    <name type="scientific">Scomber scombrus</name>
    <name type="common">Atlantic mackerel</name>
    <name type="synonym">Scomber vernalis</name>
    <dbReference type="NCBI Taxonomy" id="13677"/>
    <lineage>
        <taxon>Eukaryota</taxon>
        <taxon>Metazoa</taxon>
        <taxon>Chordata</taxon>
        <taxon>Craniata</taxon>
        <taxon>Vertebrata</taxon>
        <taxon>Euteleostomi</taxon>
        <taxon>Actinopterygii</taxon>
        <taxon>Neopterygii</taxon>
        <taxon>Teleostei</taxon>
        <taxon>Neoteleostei</taxon>
        <taxon>Acanthomorphata</taxon>
        <taxon>Pelagiaria</taxon>
        <taxon>Scombriformes</taxon>
        <taxon>Scombridae</taxon>
        <taxon>Scomber</taxon>
    </lineage>
</organism>
<sequence length="54" mass="6108">MSRNNSSDRPTAARSEVKPYHDMSILKQEESERHRGMIAESVQEVQGFSPGNTM</sequence>
<proteinExistence type="predicted"/>
<feature type="region of interest" description="Disordered" evidence="1">
    <location>
        <begin position="1"/>
        <end position="23"/>
    </location>
</feature>